<feature type="transmembrane region" description="Helical" evidence="1">
    <location>
        <begin position="6"/>
        <end position="25"/>
    </location>
</feature>
<dbReference type="RefSeq" id="WP_191282335.1">
    <property type="nucleotide sequence ID" value="NZ_BNAI01000001.1"/>
</dbReference>
<reference evidence="2" key="1">
    <citation type="journal article" date="2014" name="Int. J. Syst. Evol. Microbiol.">
        <title>Complete genome sequence of Corynebacterium casei LMG S-19264T (=DSM 44701T), isolated from a smear-ripened cheese.</title>
        <authorList>
            <consortium name="US DOE Joint Genome Institute (JGI-PGF)"/>
            <person name="Walter F."/>
            <person name="Albersmeier A."/>
            <person name="Kalinowski J."/>
            <person name="Ruckert C."/>
        </authorList>
    </citation>
    <scope>NUCLEOTIDE SEQUENCE</scope>
    <source>
        <strain evidence="2">CGMCC 1.16548</strain>
    </source>
</reference>
<dbReference type="Proteomes" id="UP000617531">
    <property type="component" value="Unassembled WGS sequence"/>
</dbReference>
<evidence type="ECO:0000256" key="1">
    <source>
        <dbReference type="SAM" id="Phobius"/>
    </source>
</evidence>
<evidence type="ECO:0000313" key="2">
    <source>
        <dbReference type="EMBL" id="GHF11408.1"/>
    </source>
</evidence>
<accession>A0A8J3LZU9</accession>
<keyword evidence="1" id="KW-1133">Transmembrane helix</keyword>
<comment type="caution">
    <text evidence="2">The sequence shown here is derived from an EMBL/GenBank/DDBJ whole genome shotgun (WGS) entry which is preliminary data.</text>
</comment>
<feature type="transmembrane region" description="Helical" evidence="1">
    <location>
        <begin position="86"/>
        <end position="111"/>
    </location>
</feature>
<feature type="transmembrane region" description="Helical" evidence="1">
    <location>
        <begin position="37"/>
        <end position="56"/>
    </location>
</feature>
<keyword evidence="1" id="KW-0812">Transmembrane</keyword>
<evidence type="ECO:0000313" key="3">
    <source>
        <dbReference type="Proteomes" id="UP000617531"/>
    </source>
</evidence>
<gene>
    <name evidence="2" type="ORF">GCM10011600_10810</name>
</gene>
<feature type="transmembrane region" description="Helical" evidence="1">
    <location>
        <begin position="62"/>
        <end position="79"/>
    </location>
</feature>
<keyword evidence="1" id="KW-0472">Membrane</keyword>
<organism evidence="2 3">
    <name type="scientific">Pseudolysinimonas yzui</name>
    <dbReference type="NCBI Taxonomy" id="2708254"/>
    <lineage>
        <taxon>Bacteria</taxon>
        <taxon>Bacillati</taxon>
        <taxon>Actinomycetota</taxon>
        <taxon>Actinomycetes</taxon>
        <taxon>Micrococcales</taxon>
        <taxon>Microbacteriaceae</taxon>
        <taxon>Pseudolysinimonas</taxon>
    </lineage>
</organism>
<reference evidence="2" key="2">
    <citation type="submission" date="2020-09" db="EMBL/GenBank/DDBJ databases">
        <authorList>
            <person name="Sun Q."/>
            <person name="Zhou Y."/>
        </authorList>
    </citation>
    <scope>NUCLEOTIDE SEQUENCE</scope>
    <source>
        <strain evidence="2">CGMCC 1.16548</strain>
    </source>
</reference>
<proteinExistence type="predicted"/>
<sequence>MALEFSVVIDLPFIIALVGGVLAVIDAITRLRRGSTILAIIQIIASVLFVLSLFIANVPFGAPLLAVVTILMLLLQLVFSGTTRRGGAAITVIAIILLVIWLVLIGGRVIIPGVNA</sequence>
<name>A0A8J3LZU9_9MICO</name>
<protein>
    <submittedName>
        <fullName evidence="2">Uncharacterized protein</fullName>
    </submittedName>
</protein>
<dbReference type="AlphaFoldDB" id="A0A8J3LZU9"/>
<dbReference type="EMBL" id="BNAI01000001">
    <property type="protein sequence ID" value="GHF11408.1"/>
    <property type="molecule type" value="Genomic_DNA"/>
</dbReference>
<keyword evidence="3" id="KW-1185">Reference proteome</keyword>